<dbReference type="EMBL" id="BJLD01000002">
    <property type="protein sequence ID" value="GEA43483.1"/>
    <property type="molecule type" value="Genomic_DNA"/>
</dbReference>
<dbReference type="RefSeq" id="WP_005528951.1">
    <property type="nucleotide sequence ID" value="NZ_BJLD01000002.1"/>
</dbReference>
<name>A0AAQ1TWC7_CORST</name>
<evidence type="ECO:0000256" key="2">
    <source>
        <dbReference type="ARBA" id="ARBA00022801"/>
    </source>
</evidence>
<evidence type="ECO:0000259" key="4">
    <source>
        <dbReference type="Pfam" id="PF06737"/>
    </source>
</evidence>
<dbReference type="SUPFAM" id="SSF53955">
    <property type="entry name" value="Lysozyme-like"/>
    <property type="match status" value="1"/>
</dbReference>
<reference evidence="5 6" key="1">
    <citation type="submission" date="2019-06" db="EMBL/GenBank/DDBJ databases">
        <title>Draft genome sequence of Corynebacterium striatum NBRC 15291.</title>
        <authorList>
            <person name="Miura T."/>
            <person name="Furukawa M."/>
            <person name="Shimamura M."/>
            <person name="Ohyama Y."/>
            <person name="Yamazoe A."/>
            <person name="Kawasaki H."/>
        </authorList>
    </citation>
    <scope>NUCLEOTIDE SEQUENCE [LARGE SCALE GENOMIC DNA]</scope>
    <source>
        <strain evidence="5 6">NBRC 15291</strain>
    </source>
</reference>
<dbReference type="Pfam" id="PF06737">
    <property type="entry name" value="Transglycosylas"/>
    <property type="match status" value="1"/>
</dbReference>
<sequence>MRSKKKFATLSAAAAMGVAALATPAANAAPVSAWDQVAACESGGNWLINTGNGYYGGLQFSAQTWSGFGGQQYAPTADQATKEQQIAVAEQVLAAQGAGAWPNCGGPVGGY</sequence>
<gene>
    <name evidence="5" type="ORF">Cst04h_16530</name>
</gene>
<keyword evidence="3" id="KW-0732">Signal</keyword>
<feature type="chain" id="PRO_5044476588" description="Resuscitation-promoting factor core lysozyme-like domain-containing protein" evidence="3">
    <location>
        <begin position="29"/>
        <end position="111"/>
    </location>
</feature>
<proteinExistence type="inferred from homology"/>
<dbReference type="InterPro" id="IPR023346">
    <property type="entry name" value="Lysozyme-like_dom_sf"/>
</dbReference>
<keyword evidence="2" id="KW-0378">Hydrolase</keyword>
<evidence type="ECO:0000256" key="1">
    <source>
        <dbReference type="ARBA" id="ARBA00010830"/>
    </source>
</evidence>
<dbReference type="CDD" id="cd13925">
    <property type="entry name" value="RPF"/>
    <property type="match status" value="1"/>
</dbReference>
<comment type="similarity">
    <text evidence="1">Belongs to the transglycosylase family. Rpf subfamily.</text>
</comment>
<comment type="caution">
    <text evidence="5">The sequence shown here is derived from an EMBL/GenBank/DDBJ whole genome shotgun (WGS) entry which is preliminary data.</text>
</comment>
<feature type="domain" description="Resuscitation-promoting factor core lysozyme-like" evidence="4">
    <location>
        <begin position="29"/>
        <end position="104"/>
    </location>
</feature>
<evidence type="ECO:0000313" key="6">
    <source>
        <dbReference type="Proteomes" id="UP000315234"/>
    </source>
</evidence>
<dbReference type="AlphaFoldDB" id="A0AAQ1TWC7"/>
<accession>A0AAQ1TWC7</accession>
<organism evidence="5 6">
    <name type="scientific">Corynebacterium striatum</name>
    <dbReference type="NCBI Taxonomy" id="43770"/>
    <lineage>
        <taxon>Bacteria</taxon>
        <taxon>Bacillati</taxon>
        <taxon>Actinomycetota</taxon>
        <taxon>Actinomycetes</taxon>
        <taxon>Mycobacteriales</taxon>
        <taxon>Corynebacteriaceae</taxon>
        <taxon>Corynebacterium</taxon>
    </lineage>
</organism>
<evidence type="ECO:0000256" key="3">
    <source>
        <dbReference type="SAM" id="SignalP"/>
    </source>
</evidence>
<dbReference type="GO" id="GO:0016787">
    <property type="term" value="F:hydrolase activity"/>
    <property type="evidence" value="ECO:0007669"/>
    <property type="project" value="UniProtKB-KW"/>
</dbReference>
<evidence type="ECO:0000313" key="5">
    <source>
        <dbReference type="EMBL" id="GEA43483.1"/>
    </source>
</evidence>
<dbReference type="InterPro" id="IPR010618">
    <property type="entry name" value="RPF"/>
</dbReference>
<protein>
    <recommendedName>
        <fullName evidence="4">Resuscitation-promoting factor core lysozyme-like domain-containing protein</fullName>
    </recommendedName>
</protein>
<feature type="signal peptide" evidence="3">
    <location>
        <begin position="1"/>
        <end position="28"/>
    </location>
</feature>
<dbReference type="Proteomes" id="UP000315234">
    <property type="component" value="Unassembled WGS sequence"/>
</dbReference>
<dbReference type="Gene3D" id="1.10.530.10">
    <property type="match status" value="1"/>
</dbReference>